<evidence type="ECO:0000259" key="1">
    <source>
        <dbReference type="Pfam" id="PF13360"/>
    </source>
</evidence>
<evidence type="ECO:0000313" key="2">
    <source>
        <dbReference type="EMBL" id="MBW2940364.1"/>
    </source>
</evidence>
<dbReference type="InterPro" id="IPR002372">
    <property type="entry name" value="PQQ_rpt_dom"/>
</dbReference>
<name>A0ABS6VQQ6_9GAMM</name>
<gene>
    <name evidence="2" type="ORF">KXJ70_06245</name>
</gene>
<comment type="caution">
    <text evidence="2">The sequence shown here is derived from an EMBL/GenBank/DDBJ whole genome shotgun (WGS) entry which is preliminary data.</text>
</comment>
<reference evidence="2" key="1">
    <citation type="submission" date="2021-07" db="EMBL/GenBank/DDBJ databases">
        <title>Zhongshania sp. CAU 1632 isolated from seawater.</title>
        <authorList>
            <person name="Kim W."/>
        </authorList>
    </citation>
    <scope>NUCLEOTIDE SEQUENCE</scope>
    <source>
        <strain evidence="2">CAU 1632</strain>
    </source>
</reference>
<dbReference type="RefSeq" id="WP_219042564.1">
    <property type="nucleotide sequence ID" value="NZ_JAHWDQ010000001.1"/>
</dbReference>
<protein>
    <submittedName>
        <fullName evidence="2">PQQ-binding-like beta-propeller repeat protein</fullName>
    </submittedName>
</protein>
<sequence>MLKPSVYFLSALAIVVGCWALFNTWLSVPVARVFGEANPTSWRPEGPRTPSYLNDDIIPKSTSWYTMHGDLQQSDEMWIAAAPSMELDWVAEPDMFVPEGPTFDNEGRLFFSPLVPKEDVSLVALDAKTGERLWTLPGGGNGGGAPLVLNNPDIPSKKVVYHSTYSDFWAVATNGKVIWREETKLPEPDDDSREYQPTHQWGVSYVPQADAVIGVTMNAYVFAHDRKTGRPVAPVFRLPGRPTKENENANTFPALIVDKAGSASLDAFGVDHFTRVLQVIYGGTAQVSNAYAVDPHTGRIYIAATARDEIDGRLDGYSDNGAIYVLELLPETDGYRFEIAQTFVFDGGSGSTPALSQDGKRLVVSDEVGNVIALNAHTLVEDWRLNVGDQLVASVAISSDNNELYAVTKKDVFKLIDHGSHASLAWKAELDAYPTSNNFNALTPTIVANGLLIAQGAGVKVGKGHLMSNVGIGLLDRDTGRLRSFAEGREDSISVTTVGPDGEVYTAGSPIRRMAAKALFGDRIPKIVGGISRYKNTNHKLLARESLCAAAYRAKNAADHEDTHPQSAAADKEHVRVLLEQAARNDSQYNSLIHELISGDLVLRNISEVLLGHCPN</sequence>
<proteinExistence type="predicted"/>
<dbReference type="Proteomes" id="UP001166291">
    <property type="component" value="Unassembled WGS sequence"/>
</dbReference>
<keyword evidence="3" id="KW-1185">Reference proteome</keyword>
<dbReference type="PANTHER" id="PTHR34512">
    <property type="entry name" value="CELL SURFACE PROTEIN"/>
    <property type="match status" value="1"/>
</dbReference>
<accession>A0ABS6VQQ6</accession>
<feature type="domain" description="Pyrrolo-quinoline quinone repeat" evidence="1">
    <location>
        <begin position="106"/>
        <end position="186"/>
    </location>
</feature>
<dbReference type="PROSITE" id="PS51257">
    <property type="entry name" value="PROKAR_LIPOPROTEIN"/>
    <property type="match status" value="1"/>
</dbReference>
<dbReference type="PANTHER" id="PTHR34512:SF30">
    <property type="entry name" value="OUTER MEMBRANE PROTEIN ASSEMBLY FACTOR BAMB"/>
    <property type="match status" value="1"/>
</dbReference>
<organism evidence="2 3">
    <name type="scientific">Zhongshania aquimaris</name>
    <dbReference type="NCBI Taxonomy" id="2857107"/>
    <lineage>
        <taxon>Bacteria</taxon>
        <taxon>Pseudomonadati</taxon>
        <taxon>Pseudomonadota</taxon>
        <taxon>Gammaproteobacteria</taxon>
        <taxon>Cellvibrionales</taxon>
        <taxon>Spongiibacteraceae</taxon>
        <taxon>Zhongshania</taxon>
    </lineage>
</organism>
<evidence type="ECO:0000313" key="3">
    <source>
        <dbReference type="Proteomes" id="UP001166291"/>
    </source>
</evidence>
<dbReference type="EMBL" id="JAHWDQ010000001">
    <property type="protein sequence ID" value="MBW2940364.1"/>
    <property type="molecule type" value="Genomic_DNA"/>
</dbReference>
<dbReference type="Pfam" id="PF13360">
    <property type="entry name" value="PQQ_2"/>
    <property type="match status" value="1"/>
</dbReference>